<dbReference type="SUPFAM" id="SSF53756">
    <property type="entry name" value="UDP-Glycosyltransferase/glycogen phosphorylase"/>
    <property type="match status" value="1"/>
</dbReference>
<accession>A0A1G8E3F0</accession>
<evidence type="ECO:0008006" key="3">
    <source>
        <dbReference type="Google" id="ProtNLM"/>
    </source>
</evidence>
<gene>
    <name evidence="1" type="ORF">SAMN05192582_100991</name>
</gene>
<protein>
    <recommendedName>
        <fullName evidence="3">Glycosyltransferase family 1 protein</fullName>
    </recommendedName>
</protein>
<dbReference type="Proteomes" id="UP000181870">
    <property type="component" value="Unassembled WGS sequence"/>
</dbReference>
<proteinExistence type="predicted"/>
<evidence type="ECO:0000313" key="1">
    <source>
        <dbReference type="EMBL" id="SDH64427.1"/>
    </source>
</evidence>
<dbReference type="AlphaFoldDB" id="A0A1G8E3F0"/>
<sequence>MTLSAKYEASCVGDNKKEQNKQYKRLEQSMKALFLIFHGFDKANGISKKIHYQVKALKECGVDVRLCHYDITAYGERRWMVDDEIIADFGTGTTAKVWKRVYYSPIIEYARREKIELVYIRSNHNANPFTLRLVKHLKQIGAKVVMEIPTYPYDQEYTTRSMKCNLIIDQCFRHQLAKHLDGIVTFSNAKMIFGGKTIRISNGIDFDAIPMKSTQNDTSHELHLIGVAEVHYWHGFDRMVNGLAEYYRTDPDYKVYFHIVGPLAGEREQEEILPAIRNNHLEPYIILHGPLHGQELDAQFEKADFAIGSLGRHRSGITYIKTLKNREYAARGFAFAYSEMDEDFDSMPYVWKVSADESPIDIPKLIEFQRSLKNTPQEIRQSVRPLSWTAQMKKIIDELDTQS</sequence>
<name>A0A1G8E3F0_BACOV</name>
<dbReference type="Gene3D" id="3.40.50.2000">
    <property type="entry name" value="Glycogen Phosphorylase B"/>
    <property type="match status" value="2"/>
</dbReference>
<organism evidence="1 2">
    <name type="scientific">Bacteroides ovatus</name>
    <dbReference type="NCBI Taxonomy" id="28116"/>
    <lineage>
        <taxon>Bacteria</taxon>
        <taxon>Pseudomonadati</taxon>
        <taxon>Bacteroidota</taxon>
        <taxon>Bacteroidia</taxon>
        <taxon>Bacteroidales</taxon>
        <taxon>Bacteroidaceae</taxon>
        <taxon>Bacteroides</taxon>
    </lineage>
</organism>
<dbReference type="EMBL" id="FNDO01000009">
    <property type="protein sequence ID" value="SDH64427.1"/>
    <property type="molecule type" value="Genomic_DNA"/>
</dbReference>
<reference evidence="1 2" key="1">
    <citation type="submission" date="2016-10" db="EMBL/GenBank/DDBJ databases">
        <authorList>
            <person name="de Groot N.N."/>
        </authorList>
    </citation>
    <scope>NUCLEOTIDE SEQUENCE [LARGE SCALE GENOMIC DNA]</scope>
    <source>
        <strain evidence="1 2">NLAE-zl-C57</strain>
    </source>
</reference>
<evidence type="ECO:0000313" key="2">
    <source>
        <dbReference type="Proteomes" id="UP000181870"/>
    </source>
</evidence>